<evidence type="ECO:0000256" key="3">
    <source>
        <dbReference type="SAM" id="MobiDB-lite"/>
    </source>
</evidence>
<dbReference type="InterPro" id="IPR027805">
    <property type="entry name" value="Transposase_HTH_dom"/>
</dbReference>
<evidence type="ECO:0000313" key="7">
    <source>
        <dbReference type="Proteomes" id="UP001197247"/>
    </source>
</evidence>
<feature type="domain" description="Transposase Helix-turn-helix" evidence="5">
    <location>
        <begin position="36"/>
        <end position="85"/>
    </location>
</feature>
<evidence type="ECO:0000256" key="2">
    <source>
        <dbReference type="ARBA" id="ARBA00022723"/>
    </source>
</evidence>
<feature type="region of interest" description="Disordered" evidence="3">
    <location>
        <begin position="187"/>
        <end position="216"/>
    </location>
</feature>
<name>A0ABS5TLT6_9ACTN</name>
<protein>
    <submittedName>
        <fullName evidence="6">Transposase</fullName>
    </submittedName>
</protein>
<reference evidence="6 7" key="1">
    <citation type="submission" date="2021-05" db="EMBL/GenBank/DDBJ databases">
        <title>Kineosporia and Streptomyces sp. nov. two new marine actinobacteria isolated from Coral.</title>
        <authorList>
            <person name="Buangrab K."/>
            <person name="Sutthacheep M."/>
            <person name="Yeemin T."/>
            <person name="Harunari E."/>
            <person name="Igarashi Y."/>
            <person name="Kanchanasin P."/>
            <person name="Tanasupawat S."/>
            <person name="Phongsopitanun W."/>
        </authorList>
    </citation>
    <scope>NUCLEOTIDE SEQUENCE [LARGE SCALE GENOMIC DNA]</scope>
    <source>
        <strain evidence="6 7">J2-2</strain>
    </source>
</reference>
<keyword evidence="7" id="KW-1185">Reference proteome</keyword>
<evidence type="ECO:0000313" key="6">
    <source>
        <dbReference type="EMBL" id="MBT0772065.1"/>
    </source>
</evidence>
<gene>
    <name evidence="6" type="ORF">KIH74_24190</name>
</gene>
<sequence>MLSYPSGMAVSSRALNLLSAAIRRLRRDMGSRWRILDPGRQALLVLAHLRKGETYADLACGFGIGIRTVYRYLREGIDLLAAMAPTLEQAIEVARGKAFVILDGSLLRIDRVMMASKRDREFYSGKWKAHGVNVQVLADPAGRLVWVSPALPGSVHDIKAARTHHILTALEKAEVMAFADTAYQGSPENVRTPLRSRRKDPATGKMKPLSAGQKAANTAHARVRAIGERANAQLKNWRVLRKIRSSPHGATNLVNAIQTLILAG</sequence>
<evidence type="ECO:0000259" key="5">
    <source>
        <dbReference type="Pfam" id="PF13613"/>
    </source>
</evidence>
<evidence type="ECO:0000259" key="4">
    <source>
        <dbReference type="Pfam" id="PF13359"/>
    </source>
</evidence>
<keyword evidence="2" id="KW-0479">Metal-binding</keyword>
<comment type="cofactor">
    <cofactor evidence="1">
        <name>a divalent metal cation</name>
        <dbReference type="ChEBI" id="CHEBI:60240"/>
    </cofactor>
</comment>
<dbReference type="Pfam" id="PF13613">
    <property type="entry name" value="HTH_Tnp_4"/>
    <property type="match status" value="1"/>
</dbReference>
<feature type="domain" description="DDE Tnp4" evidence="4">
    <location>
        <begin position="102"/>
        <end position="258"/>
    </location>
</feature>
<comment type="caution">
    <text evidence="6">The sequence shown here is derived from an EMBL/GenBank/DDBJ whole genome shotgun (WGS) entry which is preliminary data.</text>
</comment>
<accession>A0ABS5TLT6</accession>
<proteinExistence type="predicted"/>
<dbReference type="Pfam" id="PF13359">
    <property type="entry name" value="DDE_Tnp_4"/>
    <property type="match status" value="1"/>
</dbReference>
<dbReference type="InterPro" id="IPR027806">
    <property type="entry name" value="HARBI1_dom"/>
</dbReference>
<organism evidence="6 7">
    <name type="scientific">Kineosporia corallincola</name>
    <dbReference type="NCBI Taxonomy" id="2835133"/>
    <lineage>
        <taxon>Bacteria</taxon>
        <taxon>Bacillati</taxon>
        <taxon>Actinomycetota</taxon>
        <taxon>Actinomycetes</taxon>
        <taxon>Kineosporiales</taxon>
        <taxon>Kineosporiaceae</taxon>
        <taxon>Kineosporia</taxon>
    </lineage>
</organism>
<dbReference type="EMBL" id="JAHBAY010000010">
    <property type="protein sequence ID" value="MBT0772065.1"/>
    <property type="molecule type" value="Genomic_DNA"/>
</dbReference>
<dbReference type="Proteomes" id="UP001197247">
    <property type="component" value="Unassembled WGS sequence"/>
</dbReference>
<dbReference type="RefSeq" id="WP_214158422.1">
    <property type="nucleotide sequence ID" value="NZ_JAHBAY010000010.1"/>
</dbReference>
<evidence type="ECO:0000256" key="1">
    <source>
        <dbReference type="ARBA" id="ARBA00001968"/>
    </source>
</evidence>